<feature type="transmembrane region" description="Helical" evidence="1">
    <location>
        <begin position="235"/>
        <end position="255"/>
    </location>
</feature>
<keyword evidence="1" id="KW-0472">Membrane</keyword>
<feature type="transmembrane region" description="Helical" evidence="1">
    <location>
        <begin position="25"/>
        <end position="49"/>
    </location>
</feature>
<feature type="transmembrane region" description="Helical" evidence="1">
    <location>
        <begin position="120"/>
        <end position="137"/>
    </location>
</feature>
<evidence type="ECO:0000313" key="3">
    <source>
        <dbReference type="Proteomes" id="UP000660680"/>
    </source>
</evidence>
<name>A0A918GPD7_9PSEU</name>
<reference evidence="2" key="1">
    <citation type="journal article" date="2014" name="Int. J. Syst. Evol. Microbiol.">
        <title>Complete genome sequence of Corynebacterium casei LMG S-19264T (=DSM 44701T), isolated from a smear-ripened cheese.</title>
        <authorList>
            <consortium name="US DOE Joint Genome Institute (JGI-PGF)"/>
            <person name="Walter F."/>
            <person name="Albersmeier A."/>
            <person name="Kalinowski J."/>
            <person name="Ruckert C."/>
        </authorList>
    </citation>
    <scope>NUCLEOTIDE SEQUENCE</scope>
    <source>
        <strain evidence="2">JCM 3276</strain>
    </source>
</reference>
<dbReference type="EMBL" id="BMRB01000005">
    <property type="protein sequence ID" value="GGS50845.1"/>
    <property type="molecule type" value="Genomic_DNA"/>
</dbReference>
<dbReference type="PANTHER" id="PTHR36833:SF1">
    <property type="entry name" value="INTEGRAL MEMBRANE TRANSPORT PROTEIN"/>
    <property type="match status" value="1"/>
</dbReference>
<keyword evidence="1" id="KW-0812">Transmembrane</keyword>
<dbReference type="Proteomes" id="UP000660680">
    <property type="component" value="Unassembled WGS sequence"/>
</dbReference>
<keyword evidence="1" id="KW-1133">Transmembrane helix</keyword>
<feature type="transmembrane region" description="Helical" evidence="1">
    <location>
        <begin position="201"/>
        <end position="223"/>
    </location>
</feature>
<organism evidence="2 3">
    <name type="scientific">Actinokineospora fastidiosa</name>
    <dbReference type="NCBI Taxonomy" id="1816"/>
    <lineage>
        <taxon>Bacteria</taxon>
        <taxon>Bacillati</taxon>
        <taxon>Actinomycetota</taxon>
        <taxon>Actinomycetes</taxon>
        <taxon>Pseudonocardiales</taxon>
        <taxon>Pseudonocardiaceae</taxon>
        <taxon>Actinokineospora</taxon>
    </lineage>
</organism>
<keyword evidence="3" id="KW-1185">Reference proteome</keyword>
<dbReference type="AlphaFoldDB" id="A0A918GPD7"/>
<evidence type="ECO:0000256" key="1">
    <source>
        <dbReference type="SAM" id="Phobius"/>
    </source>
</evidence>
<comment type="caution">
    <text evidence="2">The sequence shown here is derived from an EMBL/GenBank/DDBJ whole genome shotgun (WGS) entry which is preliminary data.</text>
</comment>
<dbReference type="Pfam" id="PF06182">
    <property type="entry name" value="ABC2_membrane_6"/>
    <property type="match status" value="1"/>
</dbReference>
<evidence type="ECO:0000313" key="2">
    <source>
        <dbReference type="EMBL" id="GGS50845.1"/>
    </source>
</evidence>
<proteinExistence type="predicted"/>
<accession>A0A918GPD7</accession>
<gene>
    <name evidence="2" type="ORF">GCM10010171_52510</name>
</gene>
<dbReference type="RefSeq" id="WP_229787456.1">
    <property type="nucleotide sequence ID" value="NZ_BMRB01000005.1"/>
</dbReference>
<feature type="transmembrane region" description="Helical" evidence="1">
    <location>
        <begin position="61"/>
        <end position="82"/>
    </location>
</feature>
<sequence>MADLGVYLHIVRAQIRSQTQYRMSFAIDLAASTLISALDIATVFVLFSVSGGLGGFGGPAVLLIAGLSALAFAIADAVFGNAERLRELVRSGGFDALLLRPLSALAQLLAVNFAPRRVGRVVQGMVVYGLGLAVADIDWNPARVLLAVVTPLTGAVMFGCLFIIGATVAFWWVESGEVANAFTYGGRDFTSYPLTMYGGGFFGRFFAFGIGFAFVAYLPALALLDRPDPMGVPDWLRWCSPLTAMIAVLAATALWRVGIRHYRSTGS</sequence>
<dbReference type="InterPro" id="IPR010390">
    <property type="entry name" value="ABC-2_transporter-like"/>
</dbReference>
<dbReference type="PANTHER" id="PTHR36833">
    <property type="entry name" value="SLR0610 PROTEIN-RELATED"/>
    <property type="match status" value="1"/>
</dbReference>
<reference evidence="2" key="2">
    <citation type="submission" date="2020-09" db="EMBL/GenBank/DDBJ databases">
        <authorList>
            <person name="Sun Q."/>
            <person name="Ohkuma M."/>
        </authorList>
    </citation>
    <scope>NUCLEOTIDE SEQUENCE</scope>
    <source>
        <strain evidence="2">JCM 3276</strain>
    </source>
</reference>
<feature type="transmembrane region" description="Helical" evidence="1">
    <location>
        <begin position="144"/>
        <end position="173"/>
    </location>
</feature>
<protein>
    <submittedName>
        <fullName evidence="2">Transporter</fullName>
    </submittedName>
</protein>